<keyword evidence="2" id="KW-1185">Reference proteome</keyword>
<dbReference type="Proteomes" id="UP000309997">
    <property type="component" value="Unassembled WGS sequence"/>
</dbReference>
<evidence type="ECO:0000313" key="1">
    <source>
        <dbReference type="EMBL" id="KAL3579690.1"/>
    </source>
</evidence>
<reference evidence="1 2" key="1">
    <citation type="journal article" date="2024" name="Plant Biotechnol. J.">
        <title>Genome and CRISPR/Cas9 system of a widespread forest tree (Populus alba) in the world.</title>
        <authorList>
            <person name="Liu Y.J."/>
            <person name="Jiang P.F."/>
            <person name="Han X.M."/>
            <person name="Li X.Y."/>
            <person name="Wang H.M."/>
            <person name="Wang Y.J."/>
            <person name="Wang X.X."/>
            <person name="Zeng Q.Y."/>
        </authorList>
    </citation>
    <scope>NUCLEOTIDE SEQUENCE [LARGE SCALE GENOMIC DNA]</scope>
    <source>
        <strain evidence="2">cv. PAL-ZL1</strain>
    </source>
</reference>
<dbReference type="EMBL" id="RCHU02000009">
    <property type="protein sequence ID" value="KAL3579690.1"/>
    <property type="molecule type" value="Genomic_DNA"/>
</dbReference>
<sequence>MVEEIHTLETKGLLENNRSSGKNGGNSAAEGASQPDGDHRASRELGTSYKPNKQSECSSNIGSSGAVRDQLDAVHWNQEKRSRVESQAPIRADRSTMNFTLCQKPGSENGGLGAVSLTLGLRHGAENAQHEQLQQ</sequence>
<evidence type="ECO:0000313" key="2">
    <source>
        <dbReference type="Proteomes" id="UP000309997"/>
    </source>
</evidence>
<name>A0ACC4BMC5_POPAL</name>
<organism evidence="1 2">
    <name type="scientific">Populus alba</name>
    <name type="common">White poplar</name>
    <dbReference type="NCBI Taxonomy" id="43335"/>
    <lineage>
        <taxon>Eukaryota</taxon>
        <taxon>Viridiplantae</taxon>
        <taxon>Streptophyta</taxon>
        <taxon>Embryophyta</taxon>
        <taxon>Tracheophyta</taxon>
        <taxon>Spermatophyta</taxon>
        <taxon>Magnoliopsida</taxon>
        <taxon>eudicotyledons</taxon>
        <taxon>Gunneridae</taxon>
        <taxon>Pentapetalae</taxon>
        <taxon>rosids</taxon>
        <taxon>fabids</taxon>
        <taxon>Malpighiales</taxon>
        <taxon>Salicaceae</taxon>
        <taxon>Saliceae</taxon>
        <taxon>Populus</taxon>
    </lineage>
</organism>
<accession>A0ACC4BMC5</accession>
<comment type="caution">
    <text evidence="1">The sequence shown here is derived from an EMBL/GenBank/DDBJ whole genome shotgun (WGS) entry which is preliminary data.</text>
</comment>
<proteinExistence type="predicted"/>
<gene>
    <name evidence="1" type="ORF">D5086_017525</name>
</gene>
<protein>
    <submittedName>
        <fullName evidence="1">Uncharacterized protein</fullName>
    </submittedName>
</protein>